<organism evidence="1 2">
    <name type="scientific">Cochliobolus carbonum (strain 26-R-13)</name>
    <name type="common">Maize leaf spot fungus</name>
    <name type="synonym">Bipolaris zeicola</name>
    <dbReference type="NCBI Taxonomy" id="930089"/>
    <lineage>
        <taxon>Eukaryota</taxon>
        <taxon>Fungi</taxon>
        <taxon>Dikarya</taxon>
        <taxon>Ascomycota</taxon>
        <taxon>Pezizomycotina</taxon>
        <taxon>Dothideomycetes</taxon>
        <taxon>Pleosporomycetidae</taxon>
        <taxon>Pleosporales</taxon>
        <taxon>Pleosporineae</taxon>
        <taxon>Pleosporaceae</taxon>
        <taxon>Bipolaris</taxon>
    </lineage>
</organism>
<dbReference type="EMBL" id="KI964574">
    <property type="protein sequence ID" value="EUC35519.1"/>
    <property type="molecule type" value="Genomic_DNA"/>
</dbReference>
<dbReference type="Proteomes" id="UP000053841">
    <property type="component" value="Unassembled WGS sequence"/>
</dbReference>
<dbReference type="PANTHER" id="PTHR35186">
    <property type="entry name" value="ANK_REP_REGION DOMAIN-CONTAINING PROTEIN"/>
    <property type="match status" value="1"/>
</dbReference>
<dbReference type="OrthoDB" id="3565018at2759"/>
<keyword evidence="2" id="KW-1185">Reference proteome</keyword>
<dbReference type="PANTHER" id="PTHR35186:SF4">
    <property type="entry name" value="PRION-INHIBITION AND PROPAGATION HELO DOMAIN-CONTAINING PROTEIN"/>
    <property type="match status" value="1"/>
</dbReference>
<reference evidence="1 2" key="1">
    <citation type="journal article" date="2013" name="PLoS Genet.">
        <title>Comparative genome structure, secondary metabolite, and effector coding capacity across Cochliobolus pathogens.</title>
        <authorList>
            <person name="Condon B.J."/>
            <person name="Leng Y."/>
            <person name="Wu D."/>
            <person name="Bushley K.E."/>
            <person name="Ohm R.A."/>
            <person name="Otillar R."/>
            <person name="Martin J."/>
            <person name="Schackwitz W."/>
            <person name="Grimwood J."/>
            <person name="MohdZainudin N."/>
            <person name="Xue C."/>
            <person name="Wang R."/>
            <person name="Manning V.A."/>
            <person name="Dhillon B."/>
            <person name="Tu Z.J."/>
            <person name="Steffenson B.J."/>
            <person name="Salamov A."/>
            <person name="Sun H."/>
            <person name="Lowry S."/>
            <person name="LaButti K."/>
            <person name="Han J."/>
            <person name="Copeland A."/>
            <person name="Lindquist E."/>
            <person name="Barry K."/>
            <person name="Schmutz J."/>
            <person name="Baker S.E."/>
            <person name="Ciuffetti L.M."/>
            <person name="Grigoriev I.V."/>
            <person name="Zhong S."/>
            <person name="Turgeon B.G."/>
        </authorList>
    </citation>
    <scope>NUCLEOTIDE SEQUENCE [LARGE SCALE GENOMIC DNA]</scope>
    <source>
        <strain evidence="1 2">26-R-13</strain>
    </source>
</reference>
<evidence type="ECO:0000313" key="1">
    <source>
        <dbReference type="EMBL" id="EUC35519.1"/>
    </source>
</evidence>
<dbReference type="KEGG" id="bze:COCCADRAFT_90645"/>
<protein>
    <submittedName>
        <fullName evidence="1">Uncharacterized protein</fullName>
    </submittedName>
</protein>
<dbReference type="RefSeq" id="XP_007710225.1">
    <property type="nucleotide sequence ID" value="XM_007712035.1"/>
</dbReference>
<name>W6YIQ9_COCC2</name>
<dbReference type="eggNOG" id="ENOG502SJ7D">
    <property type="taxonomic scope" value="Eukaryota"/>
</dbReference>
<gene>
    <name evidence="1" type="ORF">COCCADRAFT_90645</name>
</gene>
<proteinExistence type="predicted"/>
<evidence type="ECO:0000313" key="2">
    <source>
        <dbReference type="Proteomes" id="UP000053841"/>
    </source>
</evidence>
<dbReference type="HOGENOM" id="CLU_1447552_0_0_1"/>
<dbReference type="AlphaFoldDB" id="W6YIQ9"/>
<accession>W6YIQ9</accession>
<dbReference type="GeneID" id="19153014"/>
<sequence length="202" mass="22917">MFVDHNVQLCRRLGDEECEACMGIVSHDDEAFHLHPVNQKNNQPGNGPITLDRILSRDFEDPFSRRQRYQIALLVASSVAQLQSTPWLRTGLCKEDVIFLPSQENNELLPYGKPFIQQDHAVCKNHPPNINAATKHAFDVMAGLKWSRSVSDEGGEDYATAIKWCFTGVTDKEKSWRGEIVRNVIQPLEKCMEHFQNIAVVA</sequence>